<gene>
    <name evidence="4" type="ORF">NIES30_06825</name>
</gene>
<dbReference type="STRING" id="549789.NIES30_06825"/>
<comment type="caution">
    <text evidence="4">The sequence shown here is derived from an EMBL/GenBank/DDBJ whole genome shotgun (WGS) entry which is preliminary data.</text>
</comment>
<dbReference type="AlphaFoldDB" id="A0A1U7J8M8"/>
<accession>A0A1U7J8M8</accession>
<name>A0A1U7J8M8_9CYAN</name>
<dbReference type="InterPro" id="IPR005770">
    <property type="entry name" value="PhnD"/>
</dbReference>
<dbReference type="PANTHER" id="PTHR35841">
    <property type="entry name" value="PHOSPHONATES-BINDING PERIPLASMIC PROTEIN"/>
    <property type="match status" value="1"/>
</dbReference>
<dbReference type="EMBL" id="MRCG01000003">
    <property type="protein sequence ID" value="OKH49648.1"/>
    <property type="molecule type" value="Genomic_DNA"/>
</dbReference>
<dbReference type="SUPFAM" id="SSF53850">
    <property type="entry name" value="Periplasmic binding protein-like II"/>
    <property type="match status" value="1"/>
</dbReference>
<dbReference type="OrthoDB" id="9764656at2"/>
<reference evidence="4 5" key="1">
    <citation type="submission" date="2016-11" db="EMBL/GenBank/DDBJ databases">
        <title>Draft Genome Sequences of Nine Cyanobacterial Strains from Diverse Habitats.</title>
        <authorList>
            <person name="Zhu T."/>
            <person name="Hou S."/>
            <person name="Lu X."/>
            <person name="Hess W.R."/>
        </authorList>
    </citation>
    <scope>NUCLEOTIDE SEQUENCE [LARGE SCALE GENOMIC DNA]</scope>
    <source>
        <strain evidence="4 5">NIES-30</strain>
    </source>
</reference>
<dbReference type="GO" id="GO:0055085">
    <property type="term" value="P:transmembrane transport"/>
    <property type="evidence" value="ECO:0007669"/>
    <property type="project" value="InterPro"/>
</dbReference>
<evidence type="ECO:0000256" key="3">
    <source>
        <dbReference type="SAM" id="SignalP"/>
    </source>
</evidence>
<dbReference type="InterPro" id="IPR030836">
    <property type="entry name" value="ABC_peri_PhnD-like"/>
</dbReference>
<feature type="signal peptide" evidence="3">
    <location>
        <begin position="1"/>
        <end position="22"/>
    </location>
</feature>
<dbReference type="CDD" id="cd13572">
    <property type="entry name" value="PBP2_PnhD_2"/>
    <property type="match status" value="1"/>
</dbReference>
<dbReference type="PANTHER" id="PTHR35841:SF1">
    <property type="entry name" value="PHOSPHONATES-BINDING PERIPLASMIC PROTEIN"/>
    <property type="match status" value="1"/>
</dbReference>
<organism evidence="4 5">
    <name type="scientific">Phormidium tenue NIES-30</name>
    <dbReference type="NCBI Taxonomy" id="549789"/>
    <lineage>
        <taxon>Bacteria</taxon>
        <taxon>Bacillati</taxon>
        <taxon>Cyanobacteriota</taxon>
        <taxon>Cyanophyceae</taxon>
        <taxon>Oscillatoriophycideae</taxon>
        <taxon>Oscillatoriales</taxon>
        <taxon>Oscillatoriaceae</taxon>
        <taxon>Phormidium</taxon>
    </lineage>
</organism>
<evidence type="ECO:0000256" key="1">
    <source>
        <dbReference type="ARBA" id="ARBA00007162"/>
    </source>
</evidence>
<dbReference type="Gene3D" id="3.40.190.10">
    <property type="entry name" value="Periplasmic binding protein-like II"/>
    <property type="match status" value="2"/>
</dbReference>
<comment type="similarity">
    <text evidence="1">Belongs to the phosphate/phosphite/phosphonate binding protein family.</text>
</comment>
<evidence type="ECO:0000256" key="2">
    <source>
        <dbReference type="ARBA" id="ARBA00022729"/>
    </source>
</evidence>
<proteinExistence type="inferred from homology"/>
<dbReference type="GO" id="GO:0043190">
    <property type="term" value="C:ATP-binding cassette (ABC) transporter complex"/>
    <property type="evidence" value="ECO:0007669"/>
    <property type="project" value="InterPro"/>
</dbReference>
<keyword evidence="5" id="KW-1185">Reference proteome</keyword>
<keyword evidence="2 3" id="KW-0732">Signal</keyword>
<evidence type="ECO:0000313" key="5">
    <source>
        <dbReference type="Proteomes" id="UP000185557"/>
    </source>
</evidence>
<dbReference type="NCBIfam" id="TIGR04553">
    <property type="entry name" value="ABC_peri_selen"/>
    <property type="match status" value="1"/>
</dbReference>
<feature type="chain" id="PRO_5013092417" evidence="3">
    <location>
        <begin position="23"/>
        <end position="313"/>
    </location>
</feature>
<dbReference type="Pfam" id="PF12974">
    <property type="entry name" value="Phosphonate-bd"/>
    <property type="match status" value="1"/>
</dbReference>
<protein>
    <submittedName>
        <fullName evidence="4">Putative selenate ABC transporter substrate-binding protein</fullName>
    </submittedName>
</protein>
<dbReference type="Proteomes" id="UP000185557">
    <property type="component" value="Unassembled WGS sequence"/>
</dbReference>
<sequence length="313" mass="33981">MRRSWIAGVSSLLLLLPLGACAPSETGQEAAGESGAATEQSTLPLTAGAIPDQDPEVLQRLYTKLADYLEAELGVPVEYKPVTDYAAAVTAFKVGDLDLVWFGGLTGVQARLQVPGAEAIAQRDIDEQFHSVFIANTATGLKEFSDIQELTQIKGRTFTFGSESSTSGRLMPQHFMEEAGLDTAQDFKGEVGFSGNHDTTIKLVEAGTYEVGALNEQVWLDRVAEGAVDTTKVAVIWRTPPYFDYHWVISPEVDERYGDGFADKVQAALMALDPAVPEQKEILDLFGAERFIATDNDNYAEIEAVGRKIGKIQ</sequence>
<evidence type="ECO:0000313" key="4">
    <source>
        <dbReference type="EMBL" id="OKH49648.1"/>
    </source>
</evidence>
<dbReference type="NCBIfam" id="TIGR01098">
    <property type="entry name" value="3A0109s03R"/>
    <property type="match status" value="1"/>
</dbReference>